<dbReference type="OrthoDB" id="2889126at2"/>
<proteinExistence type="predicted"/>
<dbReference type="RefSeq" id="WP_068697581.1">
    <property type="nucleotide sequence ID" value="NZ_CP014167.1"/>
</dbReference>
<protein>
    <submittedName>
        <fullName evidence="1">Uncharacterized protein</fullName>
    </submittedName>
</protein>
<dbReference type="Proteomes" id="UP000092573">
    <property type="component" value="Chromosome"/>
</dbReference>
<dbReference type="AlphaFoldDB" id="A0A1B1N2M6"/>
<gene>
    <name evidence="1" type="ORF">AWM70_14535</name>
</gene>
<evidence type="ECO:0000313" key="2">
    <source>
        <dbReference type="Proteomes" id="UP000092573"/>
    </source>
</evidence>
<organism evidence="1 2">
    <name type="scientific">Paenibacillus yonginensis</name>
    <dbReference type="NCBI Taxonomy" id="1462996"/>
    <lineage>
        <taxon>Bacteria</taxon>
        <taxon>Bacillati</taxon>
        <taxon>Bacillota</taxon>
        <taxon>Bacilli</taxon>
        <taxon>Bacillales</taxon>
        <taxon>Paenibacillaceae</taxon>
        <taxon>Paenibacillus</taxon>
    </lineage>
</organism>
<evidence type="ECO:0000313" key="1">
    <source>
        <dbReference type="EMBL" id="ANS75665.1"/>
    </source>
</evidence>
<accession>A0A1B1N2M6</accession>
<dbReference type="EMBL" id="CP014167">
    <property type="protein sequence ID" value="ANS75665.1"/>
    <property type="molecule type" value="Genomic_DNA"/>
</dbReference>
<reference evidence="1 2" key="1">
    <citation type="submission" date="2016-01" db="EMBL/GenBank/DDBJ databases">
        <title>Complete Genome Sequence of Paenibacillus yonginensis DCY84, a novel Plant Growth-Promoting Bacteria with Elicitation of Induced Systemic Resistance.</title>
        <authorList>
            <person name="Kim Y.J."/>
            <person name="Yang D.C."/>
            <person name="Sukweenadhi J."/>
        </authorList>
    </citation>
    <scope>NUCLEOTIDE SEQUENCE [LARGE SCALE GENOMIC DNA]</scope>
    <source>
        <strain evidence="1 2">DCY84</strain>
    </source>
</reference>
<dbReference type="STRING" id="1462996.AWM70_14535"/>
<keyword evidence="2" id="KW-1185">Reference proteome</keyword>
<dbReference type="KEGG" id="pyg:AWM70_14535"/>
<sequence length="76" mass="8636">MIPFNKALPYDISMGDVYVPECPFCGKDNVLLPMKPKEVASVREGKKKLLVFPCCFHRVTVLDSDDDYLLTDTIVR</sequence>
<name>A0A1B1N2M6_9BACL</name>